<keyword evidence="1" id="KW-0812">Transmembrane</keyword>
<comment type="caution">
    <text evidence="3">The sequence shown here is derived from an EMBL/GenBank/DDBJ whole genome shotgun (WGS) entry which is preliminary data.</text>
</comment>
<name>A0A9X3BWE1_9MYCO</name>
<reference evidence="3" key="2">
    <citation type="journal article" date="2022" name="BMC Genomics">
        <title>Comparative genome analysis of mycobacteria focusing on tRNA and non-coding RNA.</title>
        <authorList>
            <person name="Behra P.R.K."/>
            <person name="Pettersson B.M.F."/>
            <person name="Ramesh M."/>
            <person name="Das S."/>
            <person name="Dasgupta S."/>
            <person name="Kirsebom L.A."/>
        </authorList>
    </citation>
    <scope>NUCLEOTIDE SEQUENCE</scope>
    <source>
        <strain evidence="3">DSM 44615</strain>
    </source>
</reference>
<dbReference type="EMBL" id="JACKSJ010000083">
    <property type="protein sequence ID" value="MCV7170342.1"/>
    <property type="molecule type" value="Genomic_DNA"/>
</dbReference>
<gene>
    <name evidence="3" type="ORF">H7I41_10495</name>
</gene>
<keyword evidence="1" id="KW-1133">Transmembrane helix</keyword>
<feature type="transmembrane region" description="Helical" evidence="1">
    <location>
        <begin position="36"/>
        <end position="67"/>
    </location>
</feature>
<keyword evidence="4" id="KW-1185">Reference proteome</keyword>
<evidence type="ECO:0000313" key="4">
    <source>
        <dbReference type="Proteomes" id="UP001140293"/>
    </source>
</evidence>
<accession>A0A9X3BWE1</accession>
<proteinExistence type="predicted"/>
<feature type="non-terminal residue" evidence="3">
    <location>
        <position position="71"/>
    </location>
</feature>
<evidence type="ECO:0000313" key="3">
    <source>
        <dbReference type="EMBL" id="MCV7170342.1"/>
    </source>
</evidence>
<evidence type="ECO:0000259" key="2">
    <source>
        <dbReference type="Pfam" id="PF13828"/>
    </source>
</evidence>
<protein>
    <submittedName>
        <fullName evidence="3">DUF4190 domain-containing protein</fullName>
    </submittedName>
</protein>
<dbReference type="InterPro" id="IPR025241">
    <property type="entry name" value="DUF4190"/>
</dbReference>
<dbReference type="Proteomes" id="UP001140293">
    <property type="component" value="Unassembled WGS sequence"/>
</dbReference>
<reference evidence="3" key="1">
    <citation type="submission" date="2020-07" db="EMBL/GenBank/DDBJ databases">
        <authorList>
            <person name="Pettersson B.M.F."/>
            <person name="Behra P.R.K."/>
            <person name="Ramesh M."/>
            <person name="Das S."/>
            <person name="Dasgupta S."/>
            <person name="Kirsebom L.A."/>
        </authorList>
    </citation>
    <scope>NUCLEOTIDE SEQUENCE</scope>
    <source>
        <strain evidence="3">DSM 44615</strain>
    </source>
</reference>
<dbReference type="Pfam" id="PF13828">
    <property type="entry name" value="DUF4190"/>
    <property type="match status" value="1"/>
</dbReference>
<dbReference type="AlphaFoldDB" id="A0A9X3BWE1"/>
<keyword evidence="1" id="KW-0472">Membrane</keyword>
<evidence type="ECO:0000256" key="1">
    <source>
        <dbReference type="SAM" id="Phobius"/>
    </source>
</evidence>
<organism evidence="3 4">
    <name type="scientific">[Mycobacterium] manitobense</name>
    <dbReference type="NCBI Taxonomy" id="190147"/>
    <lineage>
        <taxon>Bacteria</taxon>
        <taxon>Bacillati</taxon>
        <taxon>Actinomycetota</taxon>
        <taxon>Actinomycetes</taxon>
        <taxon>Mycobacteriales</taxon>
        <taxon>Mycobacteriaceae</taxon>
        <taxon>Mycolicibacterium</taxon>
    </lineage>
</organism>
<feature type="domain" description="DUF4190" evidence="2">
    <location>
        <begin position="1"/>
        <end position="54"/>
    </location>
</feature>
<sequence length="71" mass="7266">MSIAALVCSLVLAPLGIVFGHIALSQIKRSGEDGRGLAIAGLVIGYIFTAVALLWIIVTVVFIGAVASTIN</sequence>